<protein>
    <recommendedName>
        <fullName evidence="3">Peptidyl-prolyl cis-trans isomerase</fullName>
    </recommendedName>
</protein>
<organism evidence="1 2">
    <name type="scientific">Alteribacter lacisalsi</name>
    <dbReference type="NCBI Taxonomy" id="2045244"/>
    <lineage>
        <taxon>Bacteria</taxon>
        <taxon>Bacillati</taxon>
        <taxon>Bacillota</taxon>
        <taxon>Bacilli</taxon>
        <taxon>Bacillales</taxon>
        <taxon>Bacillaceae</taxon>
        <taxon>Alteribacter</taxon>
    </lineage>
</organism>
<proteinExistence type="predicted"/>
<evidence type="ECO:0000313" key="1">
    <source>
        <dbReference type="EMBL" id="PYZ97879.1"/>
    </source>
</evidence>
<dbReference type="RefSeq" id="WP_110517405.1">
    <property type="nucleotide sequence ID" value="NZ_PDOF01000001.1"/>
</dbReference>
<dbReference type="EMBL" id="PDOF01000001">
    <property type="protein sequence ID" value="PYZ97879.1"/>
    <property type="molecule type" value="Genomic_DNA"/>
</dbReference>
<dbReference type="OrthoDB" id="2404998at2"/>
<reference evidence="1 2" key="1">
    <citation type="submission" date="2017-10" db="EMBL/GenBank/DDBJ databases">
        <title>Bacillus sp. nov., a halophilic bacterium isolated from a Yangshapao Lake.</title>
        <authorList>
            <person name="Wang H."/>
        </authorList>
    </citation>
    <scope>NUCLEOTIDE SEQUENCE [LARGE SCALE GENOMIC DNA]</scope>
    <source>
        <strain evidence="1 2">YSP-3</strain>
    </source>
</reference>
<accession>A0A2W0HLY6</accession>
<dbReference type="Proteomes" id="UP000248066">
    <property type="component" value="Unassembled WGS sequence"/>
</dbReference>
<gene>
    <name evidence="1" type="ORF">CR205_04605</name>
</gene>
<name>A0A2W0HLY6_9BACI</name>
<keyword evidence="2" id="KW-1185">Reference proteome</keyword>
<dbReference type="AlphaFoldDB" id="A0A2W0HLY6"/>
<comment type="caution">
    <text evidence="1">The sequence shown here is derived from an EMBL/GenBank/DDBJ whole genome shotgun (WGS) entry which is preliminary data.</text>
</comment>
<evidence type="ECO:0000313" key="2">
    <source>
        <dbReference type="Proteomes" id="UP000248066"/>
    </source>
</evidence>
<evidence type="ECO:0008006" key="3">
    <source>
        <dbReference type="Google" id="ProtNLM"/>
    </source>
</evidence>
<sequence>MSQQEMIVIISGNTGYKITLDPGSFIFDKRKVNLDAESQEAAQEPSGQISGEAWDLHRKQGMKVRNENDVKVNRQEMQNSSFGIPLLPFLNNAAPDESARSIVFSGENGELAEYPIEEARQAILKFSEKGKPLNETGPVHVLMPGADKPVTHVVEIVVI</sequence>